<keyword evidence="2" id="KW-0964">Secreted</keyword>
<keyword evidence="3" id="KW-0732">Signal</keyword>
<keyword evidence="5" id="KW-1015">Disulfide bond</keyword>
<gene>
    <name evidence="7" type="ORF">DPMN_114401</name>
</gene>
<keyword evidence="8" id="KW-1185">Reference proteome</keyword>
<dbReference type="InterPro" id="IPR000884">
    <property type="entry name" value="TSP1_rpt"/>
</dbReference>
<evidence type="ECO:0000256" key="3">
    <source>
        <dbReference type="ARBA" id="ARBA00022729"/>
    </source>
</evidence>
<dbReference type="Pfam" id="PF00090">
    <property type="entry name" value="TSP_1"/>
    <property type="match status" value="2"/>
</dbReference>
<dbReference type="PANTHER" id="PTHR22906:SF43">
    <property type="entry name" value="PROPERDIN"/>
    <property type="match status" value="1"/>
</dbReference>
<sequence>MHVVICHRKSIILTAIDILDYKLDCYRKAAPRMSHIVTKGTLCIGLMSMRIVIGFLLQETNLSECKDGQPNCEVLNSTLAVCNDVRNGVILCKYFCHLCEVVNGEWSDWATWADCDVTCGNGLTTRTRACDKPTPAHGGSDCVGPASSSNVCTLKNCPLHGGWSTWSLWGTCSTTCDVGIRRRDRRCDNPVPSEDGLHCKGESIEYKICHQPSCTELAIPDILFRVRTPSDQSLMANDDVLFKRVLINDGEAYNVESGRFTSPVDGTYSFILQYCVAPNRFAHVEIVKNGKSLQRGAIIAARWTQCANLHSMTWLQAGHHIWIRCTYPTLLYEDRYAWTTFSGALMYI</sequence>
<accession>A0A9D4KKH3</accession>
<dbReference type="PANTHER" id="PTHR22906">
    <property type="entry name" value="PROPERDIN"/>
    <property type="match status" value="1"/>
</dbReference>
<comment type="subcellular location">
    <subcellularLocation>
        <location evidence="1">Secreted</location>
    </subcellularLocation>
</comment>
<dbReference type="SMART" id="SM00209">
    <property type="entry name" value="TSP1"/>
    <property type="match status" value="2"/>
</dbReference>
<evidence type="ECO:0000256" key="4">
    <source>
        <dbReference type="ARBA" id="ARBA00022737"/>
    </source>
</evidence>
<dbReference type="InterPro" id="IPR052065">
    <property type="entry name" value="Compl_asym_regulator"/>
</dbReference>
<dbReference type="EMBL" id="JAIWYP010000004">
    <property type="protein sequence ID" value="KAH3840942.1"/>
    <property type="molecule type" value="Genomic_DNA"/>
</dbReference>
<dbReference type="PROSITE" id="PS50871">
    <property type="entry name" value="C1Q"/>
    <property type="match status" value="1"/>
</dbReference>
<name>A0A9D4KKH3_DREPO</name>
<feature type="domain" description="C1q" evidence="6">
    <location>
        <begin position="217"/>
        <end position="348"/>
    </location>
</feature>
<organism evidence="7 8">
    <name type="scientific">Dreissena polymorpha</name>
    <name type="common">Zebra mussel</name>
    <name type="synonym">Mytilus polymorpha</name>
    <dbReference type="NCBI Taxonomy" id="45954"/>
    <lineage>
        <taxon>Eukaryota</taxon>
        <taxon>Metazoa</taxon>
        <taxon>Spiralia</taxon>
        <taxon>Lophotrochozoa</taxon>
        <taxon>Mollusca</taxon>
        <taxon>Bivalvia</taxon>
        <taxon>Autobranchia</taxon>
        <taxon>Heteroconchia</taxon>
        <taxon>Euheterodonta</taxon>
        <taxon>Imparidentia</taxon>
        <taxon>Neoheterodontei</taxon>
        <taxon>Myida</taxon>
        <taxon>Dreissenoidea</taxon>
        <taxon>Dreissenidae</taxon>
        <taxon>Dreissena</taxon>
    </lineage>
</organism>
<dbReference type="Gene3D" id="2.60.120.40">
    <property type="match status" value="1"/>
</dbReference>
<reference evidence="7" key="2">
    <citation type="submission" date="2020-11" db="EMBL/GenBank/DDBJ databases">
        <authorList>
            <person name="McCartney M.A."/>
            <person name="Auch B."/>
            <person name="Kono T."/>
            <person name="Mallez S."/>
            <person name="Becker A."/>
            <person name="Gohl D.M."/>
            <person name="Silverstein K.A.T."/>
            <person name="Koren S."/>
            <person name="Bechman K.B."/>
            <person name="Herman A."/>
            <person name="Abrahante J.E."/>
            <person name="Garbe J."/>
        </authorList>
    </citation>
    <scope>NUCLEOTIDE SEQUENCE</scope>
    <source>
        <strain evidence="7">Duluth1</strain>
        <tissue evidence="7">Whole animal</tissue>
    </source>
</reference>
<dbReference type="InterPro" id="IPR001073">
    <property type="entry name" value="C1q_dom"/>
</dbReference>
<protein>
    <recommendedName>
        <fullName evidence="6">C1q domain-containing protein</fullName>
    </recommendedName>
</protein>
<evidence type="ECO:0000256" key="5">
    <source>
        <dbReference type="ARBA" id="ARBA00023157"/>
    </source>
</evidence>
<dbReference type="InterPro" id="IPR008983">
    <property type="entry name" value="Tumour_necrosis_fac-like_dom"/>
</dbReference>
<reference evidence="7" key="1">
    <citation type="journal article" date="2019" name="bioRxiv">
        <title>The Genome of the Zebra Mussel, Dreissena polymorpha: A Resource for Invasive Species Research.</title>
        <authorList>
            <person name="McCartney M.A."/>
            <person name="Auch B."/>
            <person name="Kono T."/>
            <person name="Mallez S."/>
            <person name="Zhang Y."/>
            <person name="Obille A."/>
            <person name="Becker A."/>
            <person name="Abrahante J.E."/>
            <person name="Garbe J."/>
            <person name="Badalamenti J.P."/>
            <person name="Herman A."/>
            <person name="Mangelson H."/>
            <person name="Liachko I."/>
            <person name="Sullivan S."/>
            <person name="Sone E.D."/>
            <person name="Koren S."/>
            <person name="Silverstein K.A.T."/>
            <person name="Beckman K.B."/>
            <person name="Gohl D.M."/>
        </authorList>
    </citation>
    <scope>NUCLEOTIDE SEQUENCE</scope>
    <source>
        <strain evidence="7">Duluth1</strain>
        <tissue evidence="7">Whole animal</tissue>
    </source>
</reference>
<dbReference type="PROSITE" id="PS50092">
    <property type="entry name" value="TSP1"/>
    <property type="match status" value="2"/>
</dbReference>
<dbReference type="SMART" id="SM00110">
    <property type="entry name" value="C1Q"/>
    <property type="match status" value="1"/>
</dbReference>
<dbReference type="AlphaFoldDB" id="A0A9D4KKH3"/>
<dbReference type="InterPro" id="IPR036383">
    <property type="entry name" value="TSP1_rpt_sf"/>
</dbReference>
<dbReference type="SUPFAM" id="SSF49842">
    <property type="entry name" value="TNF-like"/>
    <property type="match status" value="1"/>
</dbReference>
<dbReference type="FunFam" id="2.20.100.10:FF:000007">
    <property type="entry name" value="Thrombospondin 1"/>
    <property type="match status" value="2"/>
</dbReference>
<dbReference type="PRINTS" id="PR01705">
    <property type="entry name" value="TSP1REPEAT"/>
</dbReference>
<evidence type="ECO:0000313" key="7">
    <source>
        <dbReference type="EMBL" id="KAH3840942.1"/>
    </source>
</evidence>
<comment type="caution">
    <text evidence="7">The sequence shown here is derived from an EMBL/GenBank/DDBJ whole genome shotgun (WGS) entry which is preliminary data.</text>
</comment>
<evidence type="ECO:0000313" key="8">
    <source>
        <dbReference type="Proteomes" id="UP000828390"/>
    </source>
</evidence>
<proteinExistence type="predicted"/>
<dbReference type="Proteomes" id="UP000828390">
    <property type="component" value="Unassembled WGS sequence"/>
</dbReference>
<keyword evidence="4" id="KW-0677">Repeat</keyword>
<dbReference type="Pfam" id="PF00386">
    <property type="entry name" value="C1q"/>
    <property type="match status" value="1"/>
</dbReference>
<evidence type="ECO:0000256" key="2">
    <source>
        <dbReference type="ARBA" id="ARBA00022525"/>
    </source>
</evidence>
<dbReference type="PRINTS" id="PR00007">
    <property type="entry name" value="COMPLEMNTC1Q"/>
</dbReference>
<evidence type="ECO:0000256" key="1">
    <source>
        <dbReference type="ARBA" id="ARBA00004613"/>
    </source>
</evidence>
<dbReference type="SUPFAM" id="SSF82895">
    <property type="entry name" value="TSP-1 type 1 repeat"/>
    <property type="match status" value="2"/>
</dbReference>
<evidence type="ECO:0000259" key="6">
    <source>
        <dbReference type="PROSITE" id="PS50871"/>
    </source>
</evidence>
<dbReference type="Gene3D" id="2.20.100.10">
    <property type="entry name" value="Thrombospondin type-1 (TSP1) repeat"/>
    <property type="match status" value="2"/>
</dbReference>